<dbReference type="EMBL" id="BQNB010013986">
    <property type="protein sequence ID" value="GJT22651.1"/>
    <property type="molecule type" value="Genomic_DNA"/>
</dbReference>
<evidence type="ECO:0000313" key="3">
    <source>
        <dbReference type="Proteomes" id="UP001151760"/>
    </source>
</evidence>
<accession>A0ABQ5C9K1</accession>
<feature type="domain" description="Tf2-1-like SH3-like" evidence="1">
    <location>
        <begin position="169"/>
        <end position="227"/>
    </location>
</feature>
<dbReference type="PANTHER" id="PTHR35046">
    <property type="entry name" value="ZINC KNUCKLE (CCHC-TYPE) FAMILY PROTEIN"/>
    <property type="match status" value="1"/>
</dbReference>
<dbReference type="PANTHER" id="PTHR35046:SF9">
    <property type="entry name" value="RNA-DIRECTED DNA POLYMERASE"/>
    <property type="match status" value="1"/>
</dbReference>
<organism evidence="2 3">
    <name type="scientific">Tanacetum coccineum</name>
    <dbReference type="NCBI Taxonomy" id="301880"/>
    <lineage>
        <taxon>Eukaryota</taxon>
        <taxon>Viridiplantae</taxon>
        <taxon>Streptophyta</taxon>
        <taxon>Embryophyta</taxon>
        <taxon>Tracheophyta</taxon>
        <taxon>Spermatophyta</taxon>
        <taxon>Magnoliopsida</taxon>
        <taxon>eudicotyledons</taxon>
        <taxon>Gunneridae</taxon>
        <taxon>Pentapetalae</taxon>
        <taxon>asterids</taxon>
        <taxon>campanulids</taxon>
        <taxon>Asterales</taxon>
        <taxon>Asteraceae</taxon>
        <taxon>Asteroideae</taxon>
        <taxon>Anthemideae</taxon>
        <taxon>Anthemidinae</taxon>
        <taxon>Tanacetum</taxon>
    </lineage>
</organism>
<evidence type="ECO:0000259" key="1">
    <source>
        <dbReference type="Pfam" id="PF24626"/>
    </source>
</evidence>
<name>A0ABQ5C9K1_9ASTR</name>
<comment type="caution">
    <text evidence="2">The sequence shown here is derived from an EMBL/GenBank/DDBJ whole genome shotgun (WGS) entry which is preliminary data.</text>
</comment>
<sequence>MAQLEGFENAKYPKRVCKLQKAIYRLKQASRSWNLCFHEKAVGSDNQVVDALSRRHSLITTMQIRDARSFDSFGGDYFIAKTLILAEMWSIYDKYRLLERCRTCHIAKTHSSNAGLYTPLSVPIAPWEDRQFGFCFRFCLLLRSVNHTTSKSPFEVVYGQNLITPLDLVPVSEVEVGFRLGSFGKLKPRGDGPFSVLKKINNNAYKIELPSHYNVSATFNVADLSPYKGDSDDEPDSWSSLFQEGEDDADAVNERVNSSAVALDDTLCLVNQDRLRPIIVDDLSKWETIGFSVQVHN</sequence>
<protein>
    <recommendedName>
        <fullName evidence="1">Tf2-1-like SH3-like domain-containing protein</fullName>
    </recommendedName>
</protein>
<reference evidence="2" key="1">
    <citation type="journal article" date="2022" name="Int. J. Mol. Sci.">
        <title>Draft Genome of Tanacetum Coccineum: Genomic Comparison of Closely Related Tanacetum-Family Plants.</title>
        <authorList>
            <person name="Yamashiro T."/>
            <person name="Shiraishi A."/>
            <person name="Nakayama K."/>
            <person name="Satake H."/>
        </authorList>
    </citation>
    <scope>NUCLEOTIDE SEQUENCE</scope>
</reference>
<keyword evidence="3" id="KW-1185">Reference proteome</keyword>
<dbReference type="Pfam" id="PF24626">
    <property type="entry name" value="SH3_Tf2-1"/>
    <property type="match status" value="1"/>
</dbReference>
<reference evidence="2" key="2">
    <citation type="submission" date="2022-01" db="EMBL/GenBank/DDBJ databases">
        <authorList>
            <person name="Yamashiro T."/>
            <person name="Shiraishi A."/>
            <person name="Satake H."/>
            <person name="Nakayama K."/>
        </authorList>
    </citation>
    <scope>NUCLEOTIDE SEQUENCE</scope>
</reference>
<dbReference type="Proteomes" id="UP001151760">
    <property type="component" value="Unassembled WGS sequence"/>
</dbReference>
<evidence type="ECO:0000313" key="2">
    <source>
        <dbReference type="EMBL" id="GJT22651.1"/>
    </source>
</evidence>
<gene>
    <name evidence="2" type="ORF">Tco_0892588</name>
</gene>
<dbReference type="InterPro" id="IPR056924">
    <property type="entry name" value="SH3_Tf2-1"/>
</dbReference>
<proteinExistence type="predicted"/>